<organism evidence="10 11">
    <name type="scientific">Heyndrickxia oleronia</name>
    <dbReference type="NCBI Taxonomy" id="38875"/>
    <lineage>
        <taxon>Bacteria</taxon>
        <taxon>Bacillati</taxon>
        <taxon>Bacillota</taxon>
        <taxon>Bacilli</taxon>
        <taxon>Bacillales</taxon>
        <taxon>Bacillaceae</taxon>
        <taxon>Heyndrickxia</taxon>
    </lineage>
</organism>
<evidence type="ECO:0000256" key="7">
    <source>
        <dbReference type="ARBA" id="ARBA00023235"/>
    </source>
</evidence>
<evidence type="ECO:0000256" key="1">
    <source>
        <dbReference type="ARBA" id="ARBA00000083"/>
    </source>
</evidence>
<evidence type="ECO:0000256" key="2">
    <source>
        <dbReference type="ARBA" id="ARBA00001911"/>
    </source>
</evidence>
<dbReference type="InterPro" id="IPR005886">
    <property type="entry name" value="UDP_G4E"/>
</dbReference>
<comment type="pathway">
    <text evidence="8">Carbohydrate metabolism; galactose metabolism.</text>
</comment>
<dbReference type="UniPathway" id="UPA00214"/>
<dbReference type="EMBL" id="MTLA01000378">
    <property type="protein sequence ID" value="OOP66070.1"/>
    <property type="molecule type" value="Genomic_DNA"/>
</dbReference>
<dbReference type="GO" id="GO:0003978">
    <property type="term" value="F:UDP-glucose 4-epimerase activity"/>
    <property type="evidence" value="ECO:0007669"/>
    <property type="project" value="UniProtKB-UniRule"/>
</dbReference>
<dbReference type="RefSeq" id="WP_058003728.1">
    <property type="nucleotide sequence ID" value="NZ_CP065424.1"/>
</dbReference>
<dbReference type="AlphaFoldDB" id="A0A8E2LBL7"/>
<dbReference type="InterPro" id="IPR016040">
    <property type="entry name" value="NAD(P)-bd_dom"/>
</dbReference>
<evidence type="ECO:0000313" key="11">
    <source>
        <dbReference type="Proteomes" id="UP000189761"/>
    </source>
</evidence>
<evidence type="ECO:0000256" key="3">
    <source>
        <dbReference type="ARBA" id="ARBA00007637"/>
    </source>
</evidence>
<proteinExistence type="inferred from homology"/>
<feature type="domain" description="NAD(P)-binding" evidence="9">
    <location>
        <begin position="4"/>
        <end position="322"/>
    </location>
</feature>
<evidence type="ECO:0000259" key="9">
    <source>
        <dbReference type="Pfam" id="PF16363"/>
    </source>
</evidence>
<keyword evidence="11" id="KW-1185">Reference proteome</keyword>
<name>A0A8E2LBL7_9BACI</name>
<dbReference type="NCBIfam" id="NF007956">
    <property type="entry name" value="PRK10675.1"/>
    <property type="match status" value="1"/>
</dbReference>
<sequence>MAILVTGGMGYIGSHTCVELLNAGYEVVIVDNLINSKLETLERIQKITEKTIKFYKINMLDKQQLEQVFTENSIDSVIHFAGLKSVAESVNMPLIYYRNNLLSTITLCEIMQKYQVKNLVFSSSASVYGIPKEVPISEESILNVQSPYGRTKQIIEQMLGELYQADQQWSITSLRYFNPIGAHDSGKLGEDPLGEANNLMPNITNVAIGVRKTLQIFGSNYPTMDGTAIRDYIHVMDLASGHVNALKKNMKSIGIGTYNLGTGNGYSVLEIINTFEKVTGIKVPYEVIEPRPGDVGICYANPIKAQIELGWKPTRGIEEMCMDSWKWQVYRMKADISKVQFSV</sequence>
<comment type="catalytic activity">
    <reaction evidence="1 8">
        <text>UDP-alpha-D-glucose = UDP-alpha-D-galactose</text>
        <dbReference type="Rhea" id="RHEA:22168"/>
        <dbReference type="ChEBI" id="CHEBI:58885"/>
        <dbReference type="ChEBI" id="CHEBI:66914"/>
        <dbReference type="EC" id="5.1.3.2"/>
    </reaction>
</comment>
<dbReference type="Gene3D" id="3.90.25.10">
    <property type="entry name" value="UDP-galactose 4-epimerase, domain 1"/>
    <property type="match status" value="1"/>
</dbReference>
<comment type="caution">
    <text evidence="10">The sequence shown here is derived from an EMBL/GenBank/DDBJ whole genome shotgun (WGS) entry which is preliminary data.</text>
</comment>
<accession>A0A8E2LBL7</accession>
<dbReference type="CDD" id="cd05247">
    <property type="entry name" value="UDP_G4E_1_SDR_e"/>
    <property type="match status" value="1"/>
</dbReference>
<dbReference type="InterPro" id="IPR036291">
    <property type="entry name" value="NAD(P)-bd_dom_sf"/>
</dbReference>
<dbReference type="SUPFAM" id="SSF51735">
    <property type="entry name" value="NAD(P)-binding Rossmann-fold domains"/>
    <property type="match status" value="1"/>
</dbReference>
<dbReference type="GO" id="GO:0006012">
    <property type="term" value="P:galactose metabolic process"/>
    <property type="evidence" value="ECO:0007669"/>
    <property type="project" value="UniProtKB-UniPathway"/>
</dbReference>
<dbReference type="EC" id="5.1.3.2" evidence="4 8"/>
<reference evidence="10 11" key="1">
    <citation type="submission" date="2017-01" db="EMBL/GenBank/DDBJ databases">
        <title>Draft genome sequence of Bacillus oleronius.</title>
        <authorList>
            <person name="Allam M."/>
        </authorList>
    </citation>
    <scope>NUCLEOTIDE SEQUENCE [LARGE SCALE GENOMIC DNA]</scope>
    <source>
        <strain evidence="10 11">DSM 9356</strain>
    </source>
</reference>
<comment type="subunit">
    <text evidence="8">Homodimer.</text>
</comment>
<evidence type="ECO:0000256" key="5">
    <source>
        <dbReference type="ARBA" id="ARBA00018569"/>
    </source>
</evidence>
<keyword evidence="7 8" id="KW-0413">Isomerase</keyword>
<dbReference type="Proteomes" id="UP000189761">
    <property type="component" value="Unassembled WGS sequence"/>
</dbReference>
<comment type="similarity">
    <text evidence="3 8">Belongs to the NAD(P)-dependent epimerase/dehydratase family.</text>
</comment>
<keyword evidence="6 8" id="KW-0520">NAD</keyword>
<dbReference type="NCBIfam" id="TIGR01179">
    <property type="entry name" value="galE"/>
    <property type="match status" value="1"/>
</dbReference>
<keyword evidence="8" id="KW-0119">Carbohydrate metabolism</keyword>
<gene>
    <name evidence="10" type="ORF">BWZ43_22890</name>
</gene>
<evidence type="ECO:0000256" key="6">
    <source>
        <dbReference type="ARBA" id="ARBA00023027"/>
    </source>
</evidence>
<dbReference type="Pfam" id="PF16363">
    <property type="entry name" value="GDP_Man_Dehyd"/>
    <property type="match status" value="1"/>
</dbReference>
<evidence type="ECO:0000256" key="8">
    <source>
        <dbReference type="RuleBase" id="RU366046"/>
    </source>
</evidence>
<evidence type="ECO:0000256" key="4">
    <source>
        <dbReference type="ARBA" id="ARBA00013189"/>
    </source>
</evidence>
<protein>
    <recommendedName>
        <fullName evidence="5 8">UDP-glucose 4-epimerase</fullName>
        <ecNumber evidence="4 8">5.1.3.2</ecNumber>
    </recommendedName>
</protein>
<dbReference type="GO" id="GO:0005829">
    <property type="term" value="C:cytosol"/>
    <property type="evidence" value="ECO:0007669"/>
    <property type="project" value="TreeGrafter"/>
</dbReference>
<dbReference type="Gene3D" id="3.40.50.720">
    <property type="entry name" value="NAD(P)-binding Rossmann-like Domain"/>
    <property type="match status" value="1"/>
</dbReference>
<dbReference type="PANTHER" id="PTHR43725">
    <property type="entry name" value="UDP-GLUCOSE 4-EPIMERASE"/>
    <property type="match status" value="1"/>
</dbReference>
<dbReference type="PANTHER" id="PTHR43725:SF47">
    <property type="entry name" value="UDP-GLUCOSE 4-EPIMERASE"/>
    <property type="match status" value="1"/>
</dbReference>
<evidence type="ECO:0000313" key="10">
    <source>
        <dbReference type="EMBL" id="OOP66070.1"/>
    </source>
</evidence>
<comment type="cofactor">
    <cofactor evidence="2 8">
        <name>NAD(+)</name>
        <dbReference type="ChEBI" id="CHEBI:57540"/>
    </cofactor>
</comment>